<evidence type="ECO:0000313" key="3">
    <source>
        <dbReference type="Proteomes" id="UP000580797"/>
    </source>
</evidence>
<comment type="caution">
    <text evidence="2">The sequence shown here is derived from an EMBL/GenBank/DDBJ whole genome shotgun (WGS) entry which is preliminary data.</text>
</comment>
<evidence type="ECO:0000259" key="1">
    <source>
        <dbReference type="SMART" id="SM00746"/>
    </source>
</evidence>
<feature type="domain" description="TRASH" evidence="1">
    <location>
        <begin position="10"/>
        <end position="48"/>
    </location>
</feature>
<organism evidence="2 3">
    <name type="scientific">Neomicrococcus aestuarii</name>
    <dbReference type="NCBI Taxonomy" id="556325"/>
    <lineage>
        <taxon>Bacteria</taxon>
        <taxon>Bacillati</taxon>
        <taxon>Actinomycetota</taxon>
        <taxon>Actinomycetes</taxon>
        <taxon>Micrococcales</taxon>
        <taxon>Micrococcaceae</taxon>
        <taxon>Neomicrococcus</taxon>
    </lineage>
</organism>
<dbReference type="InterPro" id="IPR012348">
    <property type="entry name" value="RNR-like"/>
</dbReference>
<reference evidence="2 3" key="1">
    <citation type="submission" date="2020-08" db="EMBL/GenBank/DDBJ databases">
        <title>Sequencing the genomes of 1000 actinobacteria strains.</title>
        <authorList>
            <person name="Klenk H.-P."/>
        </authorList>
    </citation>
    <scope>NUCLEOTIDE SEQUENCE [LARGE SCALE GENOMIC DNA]</scope>
    <source>
        <strain evidence="2 3">DSM 105783</strain>
    </source>
</reference>
<name>A0A7W8TSS1_9MICC</name>
<sequence>MSNAPELVTDPVCGMAVDPTTAAASAEYEGRTYYFCSQTCATSFKATPARYAAGAAT</sequence>
<dbReference type="SMART" id="SM00746">
    <property type="entry name" value="TRASH"/>
    <property type="match status" value="1"/>
</dbReference>
<evidence type="ECO:0000313" key="2">
    <source>
        <dbReference type="EMBL" id="MBB5512144.1"/>
    </source>
</evidence>
<dbReference type="SUPFAM" id="SSF47240">
    <property type="entry name" value="Ferritin-like"/>
    <property type="match status" value="1"/>
</dbReference>
<protein>
    <submittedName>
        <fullName evidence="2">Cu+-exporting ATPase</fullName>
    </submittedName>
</protein>
<dbReference type="InterPro" id="IPR011017">
    <property type="entry name" value="TRASH_dom"/>
</dbReference>
<dbReference type="AlphaFoldDB" id="A0A7W8TSS1"/>
<accession>A0A7W8TSS1</accession>
<dbReference type="Pfam" id="PF04945">
    <property type="entry name" value="YHS"/>
    <property type="match status" value="1"/>
</dbReference>
<dbReference type="InterPro" id="IPR007029">
    <property type="entry name" value="YHS_dom"/>
</dbReference>
<dbReference type="Gene3D" id="1.10.620.20">
    <property type="entry name" value="Ribonucleotide Reductase, subunit A"/>
    <property type="match status" value="1"/>
</dbReference>
<proteinExistence type="predicted"/>
<dbReference type="RefSeq" id="WP_221244593.1">
    <property type="nucleotide sequence ID" value="NZ_BAAARH010000003.1"/>
</dbReference>
<dbReference type="EMBL" id="JACHDR010000001">
    <property type="protein sequence ID" value="MBB5512144.1"/>
    <property type="molecule type" value="Genomic_DNA"/>
</dbReference>
<dbReference type="GO" id="GO:0016491">
    <property type="term" value="F:oxidoreductase activity"/>
    <property type="evidence" value="ECO:0007669"/>
    <property type="project" value="InterPro"/>
</dbReference>
<dbReference type="Proteomes" id="UP000580797">
    <property type="component" value="Unassembled WGS sequence"/>
</dbReference>
<dbReference type="InterPro" id="IPR009078">
    <property type="entry name" value="Ferritin-like_SF"/>
</dbReference>
<gene>
    <name evidence="2" type="ORF">HD598_000831</name>
</gene>